<gene>
    <name evidence="1" type="ORF">C3B55_00848</name>
</gene>
<keyword evidence="2" id="KW-1185">Reference proteome</keyword>
<dbReference type="EMBL" id="CP026512">
    <property type="protein sequence ID" value="QAX82158.1"/>
    <property type="molecule type" value="Genomic_DNA"/>
</dbReference>
<reference evidence="1 2" key="1">
    <citation type="journal article" date="2018" name="Genome Biol. Evol.">
        <title>Partnering With a Pest: Genomes of Hemlock Woolly Adelgid Symbionts Reveal Atypical Nutritional Provisioning Patterns in Dual-Obligate Bacteria.</title>
        <authorList>
            <person name="Weglarz K.M."/>
            <person name="Havill N.P."/>
            <person name="Burke G.R."/>
            <person name="von Dohlen C.D."/>
        </authorList>
    </citation>
    <scope>NUCLEOTIDE SEQUENCE [LARGE SCALE GENOMIC DNA]</scope>
    <source>
        <strain evidence="1 2">HWA_ENA</strain>
    </source>
</reference>
<accession>A0ABX5RA94</accession>
<evidence type="ECO:0000313" key="2">
    <source>
        <dbReference type="Proteomes" id="UP000288953"/>
    </source>
</evidence>
<organism evidence="1 2">
    <name type="scientific">Candidatus Pseudomonas adelgestsugas</name>
    <dbReference type="NCBI Taxonomy" id="1302376"/>
    <lineage>
        <taxon>Bacteria</taxon>
        <taxon>Pseudomonadati</taxon>
        <taxon>Pseudomonadota</taxon>
        <taxon>Gammaproteobacteria</taxon>
        <taxon>Pseudomonadales</taxon>
        <taxon>Pseudomonadaceae</taxon>
        <taxon>Pseudomonas</taxon>
    </lineage>
</organism>
<dbReference type="Proteomes" id="UP000288953">
    <property type="component" value="Chromosome"/>
</dbReference>
<proteinExistence type="predicted"/>
<sequence length="61" mass="6823">MLPNISGKIFPSSFDCFSTVSRTKIALRSIAVFAYDEFNSTTGRFTAGKIFYRLNTIYGIS</sequence>
<name>A0ABX5RA94_9PSED</name>
<evidence type="ECO:0000313" key="1">
    <source>
        <dbReference type="EMBL" id="QAX82158.1"/>
    </source>
</evidence>
<protein>
    <submittedName>
        <fullName evidence="1">Uncharacterized protein</fullName>
    </submittedName>
</protein>